<dbReference type="EMBL" id="KQ993135">
    <property type="protein sequence ID" value="KZV49239.1"/>
    <property type="molecule type" value="Genomic_DNA"/>
</dbReference>
<keyword evidence="3" id="KW-1185">Reference proteome</keyword>
<reference evidence="2 3" key="1">
    <citation type="journal article" date="2015" name="Proc. Natl. Acad. Sci. U.S.A.">
        <title>The resurrection genome of Boea hygrometrica: A blueprint for survival of dehydration.</title>
        <authorList>
            <person name="Xiao L."/>
            <person name="Yang G."/>
            <person name="Zhang L."/>
            <person name="Yang X."/>
            <person name="Zhao S."/>
            <person name="Ji Z."/>
            <person name="Zhou Q."/>
            <person name="Hu M."/>
            <person name="Wang Y."/>
            <person name="Chen M."/>
            <person name="Xu Y."/>
            <person name="Jin H."/>
            <person name="Xiao X."/>
            <person name="Hu G."/>
            <person name="Bao F."/>
            <person name="Hu Y."/>
            <person name="Wan P."/>
            <person name="Li L."/>
            <person name="Deng X."/>
            <person name="Kuang T."/>
            <person name="Xiang C."/>
            <person name="Zhu J.K."/>
            <person name="Oliver M.J."/>
            <person name="He Y."/>
        </authorList>
    </citation>
    <scope>NUCLEOTIDE SEQUENCE [LARGE SCALE GENOMIC DNA]</scope>
    <source>
        <strain evidence="3">cv. XS01</strain>
    </source>
</reference>
<gene>
    <name evidence="2" type="ORF">F511_40784</name>
</gene>
<evidence type="ECO:0000256" key="1">
    <source>
        <dbReference type="SAM" id="MobiDB-lite"/>
    </source>
</evidence>
<protein>
    <submittedName>
        <fullName evidence="2">Uncharacterized protein</fullName>
    </submittedName>
</protein>
<organism evidence="2 3">
    <name type="scientific">Dorcoceras hygrometricum</name>
    <dbReference type="NCBI Taxonomy" id="472368"/>
    <lineage>
        <taxon>Eukaryota</taxon>
        <taxon>Viridiplantae</taxon>
        <taxon>Streptophyta</taxon>
        <taxon>Embryophyta</taxon>
        <taxon>Tracheophyta</taxon>
        <taxon>Spermatophyta</taxon>
        <taxon>Magnoliopsida</taxon>
        <taxon>eudicotyledons</taxon>
        <taxon>Gunneridae</taxon>
        <taxon>Pentapetalae</taxon>
        <taxon>asterids</taxon>
        <taxon>lamiids</taxon>
        <taxon>Lamiales</taxon>
        <taxon>Gesneriaceae</taxon>
        <taxon>Didymocarpoideae</taxon>
        <taxon>Trichosporeae</taxon>
        <taxon>Loxocarpinae</taxon>
        <taxon>Dorcoceras</taxon>
    </lineage>
</organism>
<dbReference type="Proteomes" id="UP000250235">
    <property type="component" value="Unassembled WGS sequence"/>
</dbReference>
<name>A0A2Z7CX35_9LAMI</name>
<dbReference type="OrthoDB" id="913808at2759"/>
<evidence type="ECO:0000313" key="3">
    <source>
        <dbReference type="Proteomes" id="UP000250235"/>
    </source>
</evidence>
<feature type="region of interest" description="Disordered" evidence="1">
    <location>
        <begin position="43"/>
        <end position="68"/>
    </location>
</feature>
<dbReference type="AlphaFoldDB" id="A0A2Z7CX35"/>
<proteinExistence type="predicted"/>
<sequence>MEYERALMLHARRNIPLDAYELYELEHMPRTIANATNFKSRSVRANSHAPHGEVVKPGAGKCKKGRRLHTTREGDNVNIYETNIDAAAEKFIEVEHDKFELSKYIH</sequence>
<evidence type="ECO:0000313" key="2">
    <source>
        <dbReference type="EMBL" id="KZV49239.1"/>
    </source>
</evidence>
<accession>A0A2Z7CX35</accession>